<evidence type="ECO:0000259" key="3">
    <source>
        <dbReference type="PROSITE" id="PS51371"/>
    </source>
</evidence>
<organism evidence="4 5">
    <name type="scientific">Syntrophorhabdus aromaticivorans</name>
    <dbReference type="NCBI Taxonomy" id="328301"/>
    <lineage>
        <taxon>Bacteria</taxon>
        <taxon>Pseudomonadati</taxon>
        <taxon>Thermodesulfobacteriota</taxon>
        <taxon>Syntrophorhabdia</taxon>
        <taxon>Syntrophorhabdales</taxon>
        <taxon>Syntrophorhabdaceae</taxon>
        <taxon>Syntrophorhabdus</taxon>
    </lineage>
</organism>
<dbReference type="PROSITE" id="PS51371">
    <property type="entry name" value="CBS"/>
    <property type="match status" value="2"/>
</dbReference>
<feature type="domain" description="CBS" evidence="3">
    <location>
        <begin position="11"/>
        <end position="68"/>
    </location>
</feature>
<dbReference type="SMART" id="SM00116">
    <property type="entry name" value="CBS"/>
    <property type="match status" value="2"/>
</dbReference>
<evidence type="ECO:0000256" key="2">
    <source>
        <dbReference type="PROSITE-ProRule" id="PRU00703"/>
    </source>
</evidence>
<comment type="caution">
    <text evidence="4">The sequence shown here is derived from an EMBL/GenBank/DDBJ whole genome shotgun (WGS) entry which is preliminary data.</text>
</comment>
<accession>A0A971M321</accession>
<dbReference type="InterPro" id="IPR051257">
    <property type="entry name" value="Diverse_CBS-Domain"/>
</dbReference>
<reference evidence="4" key="1">
    <citation type="journal article" date="2020" name="Biotechnol. Biofuels">
        <title>New insights from the biogas microbiome by comprehensive genome-resolved metagenomics of nearly 1600 species originating from multiple anaerobic digesters.</title>
        <authorList>
            <person name="Campanaro S."/>
            <person name="Treu L."/>
            <person name="Rodriguez-R L.M."/>
            <person name="Kovalovszki A."/>
            <person name="Ziels R.M."/>
            <person name="Maus I."/>
            <person name="Zhu X."/>
            <person name="Kougias P.G."/>
            <person name="Basile A."/>
            <person name="Luo G."/>
            <person name="Schluter A."/>
            <person name="Konstantinidis K.T."/>
            <person name="Angelidaki I."/>
        </authorList>
    </citation>
    <scope>NUCLEOTIDE SEQUENCE</scope>
    <source>
        <strain evidence="4">AS06rmzACSIP_7</strain>
    </source>
</reference>
<dbReference type="EMBL" id="JAAYEE010000096">
    <property type="protein sequence ID" value="NLW34945.1"/>
    <property type="molecule type" value="Genomic_DNA"/>
</dbReference>
<reference evidence="4" key="2">
    <citation type="submission" date="2020-01" db="EMBL/GenBank/DDBJ databases">
        <authorList>
            <person name="Campanaro S."/>
        </authorList>
    </citation>
    <scope>NUCLEOTIDE SEQUENCE</scope>
    <source>
        <strain evidence="4">AS06rmzACSIP_7</strain>
    </source>
</reference>
<evidence type="ECO:0000313" key="5">
    <source>
        <dbReference type="Proteomes" id="UP000777265"/>
    </source>
</evidence>
<name>A0A971M321_9BACT</name>
<dbReference type="InterPro" id="IPR046342">
    <property type="entry name" value="CBS_dom_sf"/>
</dbReference>
<evidence type="ECO:0000313" key="4">
    <source>
        <dbReference type="EMBL" id="NLW34945.1"/>
    </source>
</evidence>
<protein>
    <submittedName>
        <fullName evidence="4">CBS domain-containing protein</fullName>
    </submittedName>
</protein>
<dbReference type="Gene3D" id="3.10.580.10">
    <property type="entry name" value="CBS-domain"/>
    <property type="match status" value="1"/>
</dbReference>
<dbReference type="PANTHER" id="PTHR43080">
    <property type="entry name" value="CBS DOMAIN-CONTAINING PROTEIN CBSX3, MITOCHONDRIAL"/>
    <property type="match status" value="1"/>
</dbReference>
<dbReference type="SUPFAM" id="SSF54631">
    <property type="entry name" value="CBS-domain pair"/>
    <property type="match status" value="1"/>
</dbReference>
<keyword evidence="1 2" id="KW-0129">CBS domain</keyword>
<dbReference type="InterPro" id="IPR000644">
    <property type="entry name" value="CBS_dom"/>
</dbReference>
<proteinExistence type="predicted"/>
<dbReference type="CDD" id="cd04623">
    <property type="entry name" value="CBS_pair_bac_euk"/>
    <property type="match status" value="1"/>
</dbReference>
<feature type="domain" description="CBS" evidence="3">
    <location>
        <begin position="77"/>
        <end position="134"/>
    </location>
</feature>
<evidence type="ECO:0000256" key="1">
    <source>
        <dbReference type="ARBA" id="ARBA00023122"/>
    </source>
</evidence>
<gene>
    <name evidence="4" type="ORF">GXY80_05605</name>
</gene>
<dbReference type="Proteomes" id="UP000777265">
    <property type="component" value="Unassembled WGS sequence"/>
</dbReference>
<dbReference type="Pfam" id="PF00571">
    <property type="entry name" value="CBS"/>
    <property type="match status" value="2"/>
</dbReference>
<dbReference type="AlphaFoldDB" id="A0A971M321"/>
<sequence length="148" mass="16495">MKTVKDLLKNKTKEVWSIQPKAAVFDALKLMAEKTVGCLMVKDEAGKIAGIISERDYARKVILQGRTSRETRVEEIMTPAAEMFTVKPDTSVDDCMVLITGKRIRHLPVFDGDTFAGLVSIGDVVKSMLLERDVLIEQLSDYIAGKYT</sequence>
<dbReference type="PANTHER" id="PTHR43080:SF2">
    <property type="entry name" value="CBS DOMAIN-CONTAINING PROTEIN"/>
    <property type="match status" value="1"/>
</dbReference>
<dbReference type="InterPro" id="IPR044725">
    <property type="entry name" value="CBSX3_CBS_dom"/>
</dbReference>